<dbReference type="PROSITE" id="PS50005">
    <property type="entry name" value="TPR"/>
    <property type="match status" value="1"/>
</dbReference>
<gene>
    <name evidence="1" type="ORF">METZ01_LOCUS10973</name>
</gene>
<dbReference type="SUPFAM" id="SSF48452">
    <property type="entry name" value="TPR-like"/>
    <property type="match status" value="1"/>
</dbReference>
<organism evidence="1">
    <name type="scientific">marine metagenome</name>
    <dbReference type="NCBI Taxonomy" id="408172"/>
    <lineage>
        <taxon>unclassified sequences</taxon>
        <taxon>metagenomes</taxon>
        <taxon>ecological metagenomes</taxon>
    </lineage>
</organism>
<proteinExistence type="predicted"/>
<sequence length="239" mass="26814">MLVIVYVIVLGIGTREYLVSRSGGTLEWISGCQASAAACSNTGMETTGSSDDSLFWTRHAKMTDVVAQLNPEDPDTDFLLGMQALSEGDVEESIHRLEEALEVDPKHNNYLLQYYAQYELSRGADWRRVNRAVNRWRINHPFSADPLTIPLGAGPATPQDENEMYEALEAIPWVAGSQLESFILEDQPRWQISLVFQPGETVDVREAIEAVTLLSLPPNDRQRFRVRCSTLVDCTMVPR</sequence>
<name>A0A381NV36_9ZZZZ</name>
<protein>
    <submittedName>
        <fullName evidence="1">Uncharacterized protein</fullName>
    </submittedName>
</protein>
<reference evidence="1" key="1">
    <citation type="submission" date="2018-05" db="EMBL/GenBank/DDBJ databases">
        <authorList>
            <person name="Lanie J.A."/>
            <person name="Ng W.-L."/>
            <person name="Kazmierczak K.M."/>
            <person name="Andrzejewski T.M."/>
            <person name="Davidsen T.M."/>
            <person name="Wayne K.J."/>
            <person name="Tettelin H."/>
            <person name="Glass J.I."/>
            <person name="Rusch D."/>
            <person name="Podicherti R."/>
            <person name="Tsui H.-C.T."/>
            <person name="Winkler M.E."/>
        </authorList>
    </citation>
    <scope>NUCLEOTIDE SEQUENCE</scope>
</reference>
<dbReference type="Gene3D" id="1.25.40.10">
    <property type="entry name" value="Tetratricopeptide repeat domain"/>
    <property type="match status" value="1"/>
</dbReference>
<evidence type="ECO:0000313" key="1">
    <source>
        <dbReference type="EMBL" id="SUZ58119.1"/>
    </source>
</evidence>
<accession>A0A381NV36</accession>
<dbReference type="InterPro" id="IPR011990">
    <property type="entry name" value="TPR-like_helical_dom_sf"/>
</dbReference>
<dbReference type="InterPro" id="IPR019734">
    <property type="entry name" value="TPR_rpt"/>
</dbReference>
<dbReference type="AlphaFoldDB" id="A0A381NV36"/>
<dbReference type="EMBL" id="UINC01000599">
    <property type="protein sequence ID" value="SUZ58119.1"/>
    <property type="molecule type" value="Genomic_DNA"/>
</dbReference>